<dbReference type="KEGG" id="vg:64871721"/>
<dbReference type="EMBL" id="MN234188">
    <property type="protein sequence ID" value="QFG10421.1"/>
    <property type="molecule type" value="Genomic_DNA"/>
</dbReference>
<accession>A0A5J6THS2</accession>
<protein>
    <recommendedName>
        <fullName evidence="1">Calcineurin-like phosphoesterase domain-containing protein</fullName>
    </recommendedName>
</protein>
<sequence>MSERIFIISDTQIPYEDRRAVRAVIKCIGDYQPTRVIHIGDLMDYPQPSRWTKGTKFEFEGSVFKDSELCKQRFLGPLREVYDGPIGVHEGNHDSRPLDYLVKYAPALAETKQFNFETLLDFDGFGIDVLEEFHKVAPGWITTHGHRGGIRLSQFAGSTAFNAAKRMGISVAMGHTHRQGIKSHTIGVGGDISSIVTGMEVGNLMNMRLATYLKGATANWQQGFGLLTVDGKYVKPEIVPILKGRFSLDGHTWEV</sequence>
<keyword evidence="3" id="KW-1185">Reference proteome</keyword>
<dbReference type="RefSeq" id="YP_010062087.1">
    <property type="nucleotide sequence ID" value="NC_054790.1"/>
</dbReference>
<dbReference type="GO" id="GO:0016787">
    <property type="term" value="F:hydrolase activity"/>
    <property type="evidence" value="ECO:0007669"/>
    <property type="project" value="InterPro"/>
</dbReference>
<name>A0A5J6THS2_9CAUD</name>
<dbReference type="GeneID" id="64871721"/>
<evidence type="ECO:0000313" key="3">
    <source>
        <dbReference type="Proteomes" id="UP000327026"/>
    </source>
</evidence>
<dbReference type="InterPro" id="IPR004843">
    <property type="entry name" value="Calcineurin-like_PHP"/>
</dbReference>
<evidence type="ECO:0000259" key="1">
    <source>
        <dbReference type="Pfam" id="PF00149"/>
    </source>
</evidence>
<evidence type="ECO:0000313" key="2">
    <source>
        <dbReference type="EMBL" id="QFG10421.1"/>
    </source>
</evidence>
<dbReference type="SUPFAM" id="SSF56300">
    <property type="entry name" value="Metallo-dependent phosphatases"/>
    <property type="match status" value="1"/>
</dbReference>
<proteinExistence type="predicted"/>
<gene>
    <name evidence="2" type="primary">51</name>
    <name evidence="2" type="ORF">PBI_ANTHONY_51</name>
</gene>
<dbReference type="Proteomes" id="UP000327026">
    <property type="component" value="Segment"/>
</dbReference>
<organism evidence="2 3">
    <name type="scientific">Mycobacterium phage Anthony</name>
    <dbReference type="NCBI Taxonomy" id="2599857"/>
    <lineage>
        <taxon>Viruses</taxon>
        <taxon>Duplodnaviria</taxon>
        <taxon>Heunggongvirae</taxon>
        <taxon>Uroviricota</taxon>
        <taxon>Caudoviricetes</taxon>
        <taxon>Anthonyvirus</taxon>
        <taxon>Anthonyvirus anthony</taxon>
    </lineage>
</organism>
<dbReference type="InterPro" id="IPR029052">
    <property type="entry name" value="Metallo-depent_PP-like"/>
</dbReference>
<reference evidence="2 3" key="1">
    <citation type="submission" date="2019-07" db="EMBL/GenBank/DDBJ databases">
        <authorList>
            <person name="Garlena R.A."/>
            <person name="Russell D.A."/>
            <person name="Pope W.H."/>
            <person name="Jacobs-Sera D."/>
            <person name="Hatfull G.F."/>
        </authorList>
    </citation>
    <scope>NUCLEOTIDE SEQUENCE [LARGE SCALE GENOMIC DNA]</scope>
</reference>
<dbReference type="Gene3D" id="3.60.21.10">
    <property type="match status" value="1"/>
</dbReference>
<feature type="domain" description="Calcineurin-like phosphoesterase" evidence="1">
    <location>
        <begin position="4"/>
        <end position="178"/>
    </location>
</feature>
<dbReference type="Pfam" id="PF00149">
    <property type="entry name" value="Metallophos"/>
    <property type="match status" value="1"/>
</dbReference>